<dbReference type="RefSeq" id="WP_139831165.1">
    <property type="nucleotide sequence ID" value="NZ_BSQD01000011.1"/>
</dbReference>
<evidence type="ECO:0000313" key="1">
    <source>
        <dbReference type="EMBL" id="SMF44801.1"/>
    </source>
</evidence>
<proteinExistence type="predicted"/>
<organism evidence="1 2">
    <name type="scientific">Trinickia caryophylli</name>
    <name type="common">Paraburkholderia caryophylli</name>
    <dbReference type="NCBI Taxonomy" id="28094"/>
    <lineage>
        <taxon>Bacteria</taxon>
        <taxon>Pseudomonadati</taxon>
        <taxon>Pseudomonadota</taxon>
        <taxon>Betaproteobacteria</taxon>
        <taxon>Burkholderiales</taxon>
        <taxon>Burkholderiaceae</taxon>
        <taxon>Trinickia</taxon>
    </lineage>
</organism>
<dbReference type="OrthoDB" id="8778623at2"/>
<dbReference type="AlphaFoldDB" id="A0A1X7F3I1"/>
<dbReference type="Proteomes" id="UP000192911">
    <property type="component" value="Unassembled WGS sequence"/>
</dbReference>
<gene>
    <name evidence="1" type="ORF">SAMN06295900_10782</name>
</gene>
<dbReference type="STRING" id="28094.SAMN06295900_10782"/>
<protein>
    <submittedName>
        <fullName evidence="1">Uncharacterized protein</fullName>
    </submittedName>
</protein>
<sequence>MDTPTVEKSRTMVSLTPDKIAKIKTTAVRGRPYAPRISIALAVRLLDKRDRYFDPFAVLHEIDYLEGIRPTSKTKRESPFKGSHLQPFWHKHFSSARHLVRNIGIRWNLADGGNRDLDRMLREVAETYGEDPELWQAYLVHRLVVGGFEERAQRGLTGDWIIYAKHDGVNYYLDLATHEEGEPGHAEELSKKLRDGCFAEFPFAFP</sequence>
<keyword evidence="2" id="KW-1185">Reference proteome</keyword>
<dbReference type="EMBL" id="FXAH01000007">
    <property type="protein sequence ID" value="SMF44801.1"/>
    <property type="molecule type" value="Genomic_DNA"/>
</dbReference>
<name>A0A1X7F3I1_TRICW</name>
<reference evidence="2" key="1">
    <citation type="submission" date="2017-04" db="EMBL/GenBank/DDBJ databases">
        <authorList>
            <person name="Varghese N."/>
            <person name="Submissions S."/>
        </authorList>
    </citation>
    <scope>NUCLEOTIDE SEQUENCE [LARGE SCALE GENOMIC DNA]</scope>
    <source>
        <strain evidence="2">Ballard 720</strain>
    </source>
</reference>
<evidence type="ECO:0000313" key="2">
    <source>
        <dbReference type="Proteomes" id="UP000192911"/>
    </source>
</evidence>
<accession>A0A1X7F3I1</accession>
<dbReference type="GeneID" id="95549603"/>